<dbReference type="Pfam" id="PF00009">
    <property type="entry name" value="GTP_EFTU"/>
    <property type="match status" value="1"/>
</dbReference>
<evidence type="ECO:0000313" key="6">
    <source>
        <dbReference type="EMBL" id="REI41884.1"/>
    </source>
</evidence>
<comment type="similarity">
    <text evidence="1">Belongs to the TRAFAC class translation factor GTPase superfamily. Classic translation factor GTPase family. EF-G/EF-2 subfamily.</text>
</comment>
<dbReference type="InterPro" id="IPR005517">
    <property type="entry name" value="Transl_elong_EFG/EF2_IV"/>
</dbReference>
<dbReference type="InterPro" id="IPR000640">
    <property type="entry name" value="EFG_V-like"/>
</dbReference>
<dbReference type="InterPro" id="IPR004540">
    <property type="entry name" value="Transl_elong_EFG/EF2"/>
</dbReference>
<evidence type="ECO:0000256" key="1">
    <source>
        <dbReference type="ARBA" id="ARBA00005870"/>
    </source>
</evidence>
<evidence type="ECO:0000256" key="4">
    <source>
        <dbReference type="NCBIfam" id="TIGR00484"/>
    </source>
</evidence>
<dbReference type="SUPFAM" id="SSF52540">
    <property type="entry name" value="P-loop containing nucleoside triphosphate hydrolases"/>
    <property type="match status" value="1"/>
</dbReference>
<keyword evidence="3" id="KW-0342">GTP-binding</keyword>
<dbReference type="InterPro" id="IPR000795">
    <property type="entry name" value="T_Tr_GTP-bd_dom"/>
</dbReference>
<dbReference type="InterPro" id="IPR047872">
    <property type="entry name" value="EFG_IV"/>
</dbReference>
<sequence>MKNYDIDKIRNIIFLGHSGSGKTSIVEALLNVAGITNRMGNIEEGNTVSDFEKEEIHRGFSINTSVIPIEYRGNKYNILDTPGHFDFKGEVSAALRVAGGAVLVVDATSGIEVGTEKANKILEEKKIPRVIFINKMDKGFIQYTKILEELKDTFGKKIAPFCVPIGEKERFEGFINVVDLKGRRFDGKTCVDSEIPEGMQISSIRDMLLEAVAESNEELMEKFFNGEEFTHEEIHTGLHTGIVNGDIIPVLVGSAVNSIGIHTLFDTFLNYMPTPNEMQDGERIGEDPKTSEVKIKKVDAEETFSAIVFKTIVDPFVGRISLFKVNSGVLKKDTEIFNANKNKKEKISHLFYLRGITQIDSDEIRAGDIGGTTKLQHTQTGDTLCDLKDPILYPAIDFPEPCLYLAVEPLNKSDDEKISILLQKLTDEDPTFQVQRNYETKQLLIGGQGEKHLKVIIHKLQNKFGVNSVISEPKISYRETIKGTIEVQGKHKKQTGGSGQYGDVHIRFEPSNEKFEFVDKVKGGTVPKQYIPAVEKGIVEASQNGILAGYPLINFKATLLDGSYHSVDSNELSFKMAAMLAYRLGVPKAKPVILEPIMKVEVLVPDDYLGDVIGDLNKRRGKILGIVPFGDQQKISVDAPQREMLKYTTDLRALTQARGEFTLEFKNFEELPEKISEKIILENKE</sequence>
<dbReference type="InterPro" id="IPR009022">
    <property type="entry name" value="EFG_III"/>
</dbReference>
<keyword evidence="7" id="KW-1185">Reference proteome</keyword>
<dbReference type="Pfam" id="PF14492">
    <property type="entry name" value="EFG_III"/>
    <property type="match status" value="1"/>
</dbReference>
<dbReference type="CDD" id="cd16262">
    <property type="entry name" value="EFG_III"/>
    <property type="match status" value="1"/>
</dbReference>
<dbReference type="NCBIfam" id="NF009381">
    <property type="entry name" value="PRK12740.1-5"/>
    <property type="match status" value="1"/>
</dbReference>
<dbReference type="InterPro" id="IPR035647">
    <property type="entry name" value="EFG_III/V"/>
</dbReference>
<dbReference type="GO" id="GO:0003746">
    <property type="term" value="F:translation elongation factor activity"/>
    <property type="evidence" value="ECO:0007669"/>
    <property type="project" value="UniProtKB-KW"/>
</dbReference>
<keyword evidence="2" id="KW-0547">Nucleotide-binding</keyword>
<feature type="domain" description="Tr-type G" evidence="5">
    <location>
        <begin position="7"/>
        <end position="276"/>
    </location>
</feature>
<dbReference type="SUPFAM" id="SSF54211">
    <property type="entry name" value="Ribosomal protein S5 domain 2-like"/>
    <property type="match status" value="1"/>
</dbReference>
<dbReference type="NCBIfam" id="TIGR00231">
    <property type="entry name" value="small_GTP"/>
    <property type="match status" value="1"/>
</dbReference>
<dbReference type="InterPro" id="IPR005225">
    <property type="entry name" value="Small_GTP-bd"/>
</dbReference>
<dbReference type="CDD" id="cd03713">
    <property type="entry name" value="EFG_mtEFG_C"/>
    <property type="match status" value="1"/>
</dbReference>
<dbReference type="InterPro" id="IPR009000">
    <property type="entry name" value="Transl_B-barrel_sf"/>
</dbReference>
<proteinExistence type="inferred from homology"/>
<dbReference type="Pfam" id="PF00679">
    <property type="entry name" value="EFG_C"/>
    <property type="match status" value="1"/>
</dbReference>
<dbReference type="InterPro" id="IPR041095">
    <property type="entry name" value="EFG_II"/>
</dbReference>
<name>A0ABX9KJF1_9FUSO</name>
<dbReference type="PRINTS" id="PR00315">
    <property type="entry name" value="ELONGATNFCT"/>
</dbReference>
<accession>A0ABX9KJF1</accession>
<dbReference type="SUPFAM" id="SSF50447">
    <property type="entry name" value="Translation proteins"/>
    <property type="match status" value="1"/>
</dbReference>
<evidence type="ECO:0000313" key="7">
    <source>
        <dbReference type="Proteomes" id="UP000263486"/>
    </source>
</evidence>
<dbReference type="InterPro" id="IPR035649">
    <property type="entry name" value="EFG_V"/>
</dbReference>
<dbReference type="SMART" id="SM00838">
    <property type="entry name" value="EFG_C"/>
    <property type="match status" value="1"/>
</dbReference>
<gene>
    <name evidence="6" type="primary">fusA</name>
    <name evidence="6" type="ORF">DYH56_05575</name>
</gene>
<dbReference type="CDD" id="cd01434">
    <property type="entry name" value="EFG_mtEFG1_IV"/>
    <property type="match status" value="1"/>
</dbReference>
<dbReference type="NCBIfam" id="TIGR00484">
    <property type="entry name" value="EF-G"/>
    <property type="match status" value="1"/>
</dbReference>
<dbReference type="PANTHER" id="PTHR43261:SF6">
    <property type="entry name" value="ELONGATION FACTOR G-LIKE PROTEIN"/>
    <property type="match status" value="1"/>
</dbReference>
<dbReference type="SUPFAM" id="SSF54980">
    <property type="entry name" value="EF-G C-terminal domain-like"/>
    <property type="match status" value="2"/>
</dbReference>
<keyword evidence="6" id="KW-0251">Elongation factor</keyword>
<reference evidence="6 7" key="1">
    <citation type="submission" date="2018-08" db="EMBL/GenBank/DDBJ databases">
        <title>Draft genome sequence of Psychrilyobacter sp. strain SD5 isolated from Black Sea water.</title>
        <authorList>
            <person name="Yadav S."/>
            <person name="Villanueva L."/>
            <person name="Damste J.S.S."/>
        </authorList>
    </citation>
    <scope>NUCLEOTIDE SEQUENCE [LARGE SCALE GENOMIC DNA]</scope>
    <source>
        <strain evidence="6 7">SD5</strain>
    </source>
</reference>
<evidence type="ECO:0000256" key="2">
    <source>
        <dbReference type="ARBA" id="ARBA00022741"/>
    </source>
</evidence>
<dbReference type="EMBL" id="QUAJ01000007">
    <property type="protein sequence ID" value="REI41884.1"/>
    <property type="molecule type" value="Genomic_DNA"/>
</dbReference>
<dbReference type="PANTHER" id="PTHR43261">
    <property type="entry name" value="TRANSLATION ELONGATION FACTOR G-RELATED"/>
    <property type="match status" value="1"/>
</dbReference>
<dbReference type="CDD" id="cd04088">
    <property type="entry name" value="EFG_mtEFG_II"/>
    <property type="match status" value="1"/>
</dbReference>
<dbReference type="Gene3D" id="3.30.70.240">
    <property type="match status" value="1"/>
</dbReference>
<comment type="caution">
    <text evidence="6">The sequence shown here is derived from an EMBL/GenBank/DDBJ whole genome shotgun (WGS) entry which is preliminary data.</text>
</comment>
<dbReference type="Gene3D" id="3.30.70.870">
    <property type="entry name" value="Elongation Factor G (Translational Gtpase), domain 3"/>
    <property type="match status" value="1"/>
</dbReference>
<dbReference type="RefSeq" id="WP_114641880.1">
    <property type="nucleotide sequence ID" value="NZ_JAACIO010000006.1"/>
</dbReference>
<dbReference type="Gene3D" id="3.30.230.10">
    <property type="match status" value="1"/>
</dbReference>
<protein>
    <recommendedName>
        <fullName evidence="4">Elongation factor G</fullName>
    </recommendedName>
</protein>
<organism evidence="6 7">
    <name type="scientific">Psychrilyobacter piezotolerans</name>
    <dbReference type="NCBI Taxonomy" id="2293438"/>
    <lineage>
        <taxon>Bacteria</taxon>
        <taxon>Fusobacteriati</taxon>
        <taxon>Fusobacteriota</taxon>
        <taxon>Fusobacteriia</taxon>
        <taxon>Fusobacteriales</taxon>
        <taxon>Fusobacteriaceae</taxon>
        <taxon>Psychrilyobacter</taxon>
    </lineage>
</organism>
<evidence type="ECO:0000259" key="5">
    <source>
        <dbReference type="PROSITE" id="PS51722"/>
    </source>
</evidence>
<evidence type="ECO:0000256" key="3">
    <source>
        <dbReference type="ARBA" id="ARBA00023134"/>
    </source>
</evidence>
<dbReference type="NCBIfam" id="NF009891">
    <property type="entry name" value="PRK13351.1-1"/>
    <property type="match status" value="1"/>
</dbReference>
<dbReference type="InterPro" id="IPR014721">
    <property type="entry name" value="Ribsml_uS5_D2-typ_fold_subgr"/>
</dbReference>
<dbReference type="InterPro" id="IPR027417">
    <property type="entry name" value="P-loop_NTPase"/>
</dbReference>
<dbReference type="PROSITE" id="PS51722">
    <property type="entry name" value="G_TR_2"/>
    <property type="match status" value="1"/>
</dbReference>
<dbReference type="InterPro" id="IPR053905">
    <property type="entry name" value="EF-G-like_DII"/>
</dbReference>
<dbReference type="Proteomes" id="UP000263486">
    <property type="component" value="Unassembled WGS sequence"/>
</dbReference>
<dbReference type="Gene3D" id="2.40.30.10">
    <property type="entry name" value="Translation factors"/>
    <property type="match status" value="1"/>
</dbReference>
<dbReference type="SMART" id="SM00889">
    <property type="entry name" value="EFG_IV"/>
    <property type="match status" value="1"/>
</dbReference>
<dbReference type="InterPro" id="IPR020568">
    <property type="entry name" value="Ribosomal_Su5_D2-typ_SF"/>
</dbReference>
<keyword evidence="6" id="KW-0648">Protein biosynthesis</keyword>
<dbReference type="Pfam" id="PF22042">
    <property type="entry name" value="EF-G_D2"/>
    <property type="match status" value="1"/>
</dbReference>
<dbReference type="Gene3D" id="3.40.50.300">
    <property type="entry name" value="P-loop containing nucleotide triphosphate hydrolases"/>
    <property type="match status" value="1"/>
</dbReference>
<dbReference type="CDD" id="cd04170">
    <property type="entry name" value="EF-G_bact"/>
    <property type="match status" value="1"/>
</dbReference>
<dbReference type="Pfam" id="PF03764">
    <property type="entry name" value="EFG_IV"/>
    <property type="match status" value="1"/>
</dbReference>